<protein>
    <submittedName>
        <fullName evidence="2">Uncharacterized protein</fullName>
    </submittedName>
</protein>
<keyword evidence="3" id="KW-1185">Reference proteome</keyword>
<name>A0ABR3NHP8_9TELE</name>
<dbReference type="EMBL" id="JAYMGO010000004">
    <property type="protein sequence ID" value="KAL1276506.1"/>
    <property type="molecule type" value="Genomic_DNA"/>
</dbReference>
<keyword evidence="1" id="KW-1133">Transmembrane helix</keyword>
<keyword evidence="1" id="KW-0472">Membrane</keyword>
<comment type="caution">
    <text evidence="2">The sequence shown here is derived from an EMBL/GenBank/DDBJ whole genome shotgun (WGS) entry which is preliminary data.</text>
</comment>
<keyword evidence="1" id="KW-0812">Transmembrane</keyword>
<evidence type="ECO:0000313" key="2">
    <source>
        <dbReference type="EMBL" id="KAL1276506.1"/>
    </source>
</evidence>
<feature type="transmembrane region" description="Helical" evidence="1">
    <location>
        <begin position="29"/>
        <end position="46"/>
    </location>
</feature>
<evidence type="ECO:0000313" key="3">
    <source>
        <dbReference type="Proteomes" id="UP001558613"/>
    </source>
</evidence>
<dbReference type="Proteomes" id="UP001558613">
    <property type="component" value="Unassembled WGS sequence"/>
</dbReference>
<proteinExistence type="predicted"/>
<accession>A0ABR3NHP8</accession>
<gene>
    <name evidence="2" type="ORF">QQF64_036129</name>
</gene>
<organism evidence="2 3">
    <name type="scientific">Cirrhinus molitorella</name>
    <name type="common">mud carp</name>
    <dbReference type="NCBI Taxonomy" id="172907"/>
    <lineage>
        <taxon>Eukaryota</taxon>
        <taxon>Metazoa</taxon>
        <taxon>Chordata</taxon>
        <taxon>Craniata</taxon>
        <taxon>Vertebrata</taxon>
        <taxon>Euteleostomi</taxon>
        <taxon>Actinopterygii</taxon>
        <taxon>Neopterygii</taxon>
        <taxon>Teleostei</taxon>
        <taxon>Ostariophysi</taxon>
        <taxon>Cypriniformes</taxon>
        <taxon>Cyprinidae</taxon>
        <taxon>Labeoninae</taxon>
        <taxon>Labeonini</taxon>
        <taxon>Cirrhinus</taxon>
    </lineage>
</organism>
<sequence length="83" mass="9653">MLENQGDHWRLVVSFFVIFYSFVVVRNTGFSPVVDCVVLLICVCTMNDIKGRRFTLGTDEKHKYCQEAAALRHMDMQRILALR</sequence>
<reference evidence="2 3" key="1">
    <citation type="submission" date="2023-09" db="EMBL/GenBank/DDBJ databases">
        <authorList>
            <person name="Wang M."/>
        </authorList>
    </citation>
    <scope>NUCLEOTIDE SEQUENCE [LARGE SCALE GENOMIC DNA]</scope>
    <source>
        <strain evidence="2">GT-2023</strain>
        <tissue evidence="2">Liver</tissue>
    </source>
</reference>
<evidence type="ECO:0000256" key="1">
    <source>
        <dbReference type="SAM" id="Phobius"/>
    </source>
</evidence>